<keyword evidence="1" id="KW-1133">Transmembrane helix</keyword>
<evidence type="ECO:0000313" key="3">
    <source>
        <dbReference type="WBParaSite" id="TREG1_112160.1"/>
    </source>
</evidence>
<keyword evidence="2" id="KW-1185">Reference proteome</keyword>
<organism evidence="2 3">
    <name type="scientific">Trichobilharzia regenti</name>
    <name type="common">Nasal bird schistosome</name>
    <dbReference type="NCBI Taxonomy" id="157069"/>
    <lineage>
        <taxon>Eukaryota</taxon>
        <taxon>Metazoa</taxon>
        <taxon>Spiralia</taxon>
        <taxon>Lophotrochozoa</taxon>
        <taxon>Platyhelminthes</taxon>
        <taxon>Trematoda</taxon>
        <taxon>Digenea</taxon>
        <taxon>Strigeidida</taxon>
        <taxon>Schistosomatoidea</taxon>
        <taxon>Schistosomatidae</taxon>
        <taxon>Trichobilharzia</taxon>
    </lineage>
</organism>
<sequence length="1015" mass="119938">MSNLWGMNLKSTIIDYLPLNIEQFTSLTGYTTIRPEMYISPIQMYHVYFDEEIIDEPIYLLCWNNMTQDSMFTDRLNSMNTLNYDAVWYVSKGSVNELKLARDEGYEIVNEMLRVYPDEAYIRKHILFICSYHANQSIIKTVHQLVYHVPRLFSEVIYLRVPQMISTAQNAVTDKQNEDILKQHIIHSLKQIFDGDEYSIETLNHPLNLTDTDGENENPLETYMNFRIKPNEIPINHNKSMQSFNAIIPLNKVKRLKSWLKQYEILQLCAHVIHYELFTPSFCEDFNNNTVKNVTNGAKAVNNNNFNLCAILRHNGMITIKQSNYFTYNTERKFSLKMKSLHGYACMLQLECQRYNCKFFLKFASYYRVTVKFNLTANIEHIENSKNAPLVITFNLNKPTRNGSWIQTIKFFIGDNNKYLSKFVLYLNNTLHFNKCPCGNVSIIQHKYIEKVMIFTNQQILLYPMYFKQINNRQCDRHFQQQSIQTSKTNFVQGINTDALKWNKEKLFWTVNLKLCLSKCIAEELMKKPICWTGESTELCSQDLITYIDPSKHQEEIHLKSANKLFMKQFCNHSGLNGQCSFNNSIEYHDLSIQCSYNGTMKQFYDRQLNCQWIKQKYRPPVILHRITESQMVIRKTVKVGSHSMSEANWKRICPLGYYREMYINTTECIPCPLDHFADESTSAYKCNACPMRQSTTNGISGAISIHCLANQNPKINKHFLRKRNLLRKVIKRSIQPIFGNTEADIKEHLMKWLQPDEERLKLQDDAINIFKELNCLGFSSHELLLMIIISIGIAWFGICLTFVLFLSVQEPFGYQVDERKYVKRDSKMKRISDSIVKMTLFFIESVLCFPFHLCYGIKRRTSNIPFKFKKNDFLLRLSTVKRETMNIFRQELIFHELFEMKQTMMLQDILTDLTIDRMIEASQTEQLEKSLNQWTTGSTTTDLNDLDDRCENSIITKRVQRNCEVMKPYFRIPRRYNPAYFLFHPKFWRQFSRPRSRFNAPFYPLQIKREDLRF</sequence>
<accession>A0AA85IVY4</accession>
<feature type="transmembrane region" description="Helical" evidence="1">
    <location>
        <begin position="784"/>
        <end position="807"/>
    </location>
</feature>
<feature type="transmembrane region" description="Helical" evidence="1">
    <location>
        <begin position="835"/>
        <end position="854"/>
    </location>
</feature>
<name>A0AA85IVY4_TRIRE</name>
<dbReference type="Proteomes" id="UP000050795">
    <property type="component" value="Unassembled WGS sequence"/>
</dbReference>
<dbReference type="Gene3D" id="2.10.50.10">
    <property type="entry name" value="Tumor Necrosis Factor Receptor, subunit A, domain 2"/>
    <property type="match status" value="1"/>
</dbReference>
<evidence type="ECO:0000313" key="2">
    <source>
        <dbReference type="Proteomes" id="UP000050795"/>
    </source>
</evidence>
<keyword evidence="1" id="KW-0812">Transmembrane</keyword>
<protein>
    <recommendedName>
        <fullName evidence="4">Ephrin_rec_like domain-containing protein</fullName>
    </recommendedName>
</protein>
<dbReference type="WBParaSite" id="TREG1_112160.1">
    <property type="protein sequence ID" value="TREG1_112160.1"/>
    <property type="gene ID" value="TREG1_112160"/>
</dbReference>
<keyword evidence="1" id="KW-0472">Membrane</keyword>
<reference evidence="3" key="2">
    <citation type="submission" date="2023-11" db="UniProtKB">
        <authorList>
            <consortium name="WormBaseParasite"/>
        </authorList>
    </citation>
    <scope>IDENTIFICATION</scope>
</reference>
<reference evidence="2" key="1">
    <citation type="submission" date="2022-06" db="EMBL/GenBank/DDBJ databases">
        <authorList>
            <person name="Berger JAMES D."/>
            <person name="Berger JAMES D."/>
        </authorList>
    </citation>
    <scope>NUCLEOTIDE SEQUENCE [LARGE SCALE GENOMIC DNA]</scope>
</reference>
<proteinExistence type="predicted"/>
<evidence type="ECO:0000256" key="1">
    <source>
        <dbReference type="SAM" id="Phobius"/>
    </source>
</evidence>
<evidence type="ECO:0008006" key="4">
    <source>
        <dbReference type="Google" id="ProtNLM"/>
    </source>
</evidence>
<dbReference type="AlphaFoldDB" id="A0AA85IVY4"/>